<evidence type="ECO:0000313" key="4">
    <source>
        <dbReference type="Proteomes" id="UP001500383"/>
    </source>
</evidence>
<reference evidence="3 4" key="1">
    <citation type="journal article" date="2019" name="Int. J. Syst. Evol. Microbiol.">
        <title>The Global Catalogue of Microorganisms (GCM) 10K type strain sequencing project: providing services to taxonomists for standard genome sequencing and annotation.</title>
        <authorList>
            <consortium name="The Broad Institute Genomics Platform"/>
            <consortium name="The Broad Institute Genome Sequencing Center for Infectious Disease"/>
            <person name="Wu L."/>
            <person name="Ma J."/>
        </authorList>
    </citation>
    <scope>NUCLEOTIDE SEQUENCE [LARGE SCALE GENOMIC DNA]</scope>
    <source>
        <strain evidence="3 4">JCM 16002</strain>
    </source>
</reference>
<proteinExistence type="predicted"/>
<dbReference type="Gene3D" id="1.10.10.10">
    <property type="entry name" value="Winged helix-like DNA-binding domain superfamily/Winged helix DNA-binding domain"/>
    <property type="match status" value="1"/>
</dbReference>
<organism evidence="3 4">
    <name type="scientific">Dietzia cercidiphylli</name>
    <dbReference type="NCBI Taxonomy" id="498199"/>
    <lineage>
        <taxon>Bacteria</taxon>
        <taxon>Bacillati</taxon>
        <taxon>Actinomycetota</taxon>
        <taxon>Actinomycetes</taxon>
        <taxon>Mycobacteriales</taxon>
        <taxon>Dietziaceae</taxon>
        <taxon>Dietzia</taxon>
    </lineage>
</organism>
<sequence>MRKAADLYPRRSKTDARDSCIIAETARTMPRTPRPVDRNSEVCIAPGLMETSITREGIIGNMGAPRKYPDELRERATRMALEALSDPDRSHGAIVRVAEHLGVHREALRTWVRKAQAEGQDASSVSADRDARLAQLEKENRELRRANTILKQASAFFAAELDRPQR</sequence>
<keyword evidence="1" id="KW-0175">Coiled coil</keyword>
<feature type="coiled-coil region" evidence="1">
    <location>
        <begin position="126"/>
        <end position="153"/>
    </location>
</feature>
<protein>
    <recommendedName>
        <fullName evidence="2">Transposase IS110-like N-terminal domain-containing protein</fullName>
    </recommendedName>
</protein>
<dbReference type="InterPro" id="IPR009057">
    <property type="entry name" value="Homeodomain-like_sf"/>
</dbReference>
<feature type="domain" description="Transposase IS110-like N-terminal" evidence="2">
    <location>
        <begin position="1"/>
        <end position="43"/>
    </location>
</feature>
<keyword evidence="4" id="KW-1185">Reference proteome</keyword>
<dbReference type="InterPro" id="IPR002525">
    <property type="entry name" value="Transp_IS110-like_N"/>
</dbReference>
<dbReference type="InterPro" id="IPR036388">
    <property type="entry name" value="WH-like_DNA-bd_sf"/>
</dbReference>
<dbReference type="Proteomes" id="UP001500383">
    <property type="component" value="Unassembled WGS sequence"/>
</dbReference>
<comment type="caution">
    <text evidence="3">The sequence shown here is derived from an EMBL/GenBank/DDBJ whole genome shotgun (WGS) entry which is preliminary data.</text>
</comment>
<accession>A0ABN2I5V2</accession>
<dbReference type="InterPro" id="IPR002514">
    <property type="entry name" value="Transposase_8"/>
</dbReference>
<evidence type="ECO:0000259" key="2">
    <source>
        <dbReference type="Pfam" id="PF01548"/>
    </source>
</evidence>
<dbReference type="EMBL" id="BAAAQG010000003">
    <property type="protein sequence ID" value="GAA1699101.1"/>
    <property type="molecule type" value="Genomic_DNA"/>
</dbReference>
<dbReference type="SUPFAM" id="SSF46689">
    <property type="entry name" value="Homeodomain-like"/>
    <property type="match status" value="1"/>
</dbReference>
<name>A0ABN2I5V2_9ACTN</name>
<dbReference type="Pfam" id="PF01527">
    <property type="entry name" value="HTH_Tnp_1"/>
    <property type="match status" value="1"/>
</dbReference>
<dbReference type="Pfam" id="PF01548">
    <property type="entry name" value="DEDD_Tnp_IS110"/>
    <property type="match status" value="1"/>
</dbReference>
<gene>
    <name evidence="3" type="ORF">GCM10009831_04190</name>
</gene>
<evidence type="ECO:0000256" key="1">
    <source>
        <dbReference type="SAM" id="Coils"/>
    </source>
</evidence>
<evidence type="ECO:0000313" key="3">
    <source>
        <dbReference type="EMBL" id="GAA1699101.1"/>
    </source>
</evidence>